<dbReference type="Proteomes" id="UP000285060">
    <property type="component" value="Unassembled WGS sequence"/>
</dbReference>
<dbReference type="AlphaFoldDB" id="A0A3R6VEK0"/>
<dbReference type="VEuPathDB" id="FungiDB:H310_03448"/>
<keyword evidence="3" id="KW-1185">Reference proteome</keyword>
<organism evidence="2 3">
    <name type="scientific">Aphanomyces invadans</name>
    <dbReference type="NCBI Taxonomy" id="157072"/>
    <lineage>
        <taxon>Eukaryota</taxon>
        <taxon>Sar</taxon>
        <taxon>Stramenopiles</taxon>
        <taxon>Oomycota</taxon>
        <taxon>Saprolegniomycetes</taxon>
        <taxon>Saprolegniales</taxon>
        <taxon>Verrucalvaceae</taxon>
        <taxon>Aphanomyces</taxon>
    </lineage>
</organism>
<sequence>MYQMPENMARHTKYTVAAVQSSVNSGYSVDLGVNCRVDTIRVWNRTGADGQRLFPCCVMVSESPFEPESGKFMLRTCKAQSVWTKFGDDCAAQNPLVWHAPEGTLGTEIDKKFLRALCADIDHLDVLKEYLAFAPSVQKFAGDVRPYITPCLLCTAQYTCPICDLFKQIPSTSLPPDVRATTSLDTFSDMLLSHRPPRTFATSAATVMMVGAPLLSAGISTVVQTDDANRLLQIAVDDEKPESDLAKAQDAVFATVHKGAVDVVAVDDVPASARPMSRSFLRNAMASSKETWQKYTSGKPPREKDTPSGQGGNADVIRVQPKSASRPPLDDDSAPQQATDAPRSDQSAPQRTTGR</sequence>
<evidence type="ECO:0000313" key="2">
    <source>
        <dbReference type="EMBL" id="RHY20862.1"/>
    </source>
</evidence>
<protein>
    <submittedName>
        <fullName evidence="2">Uncharacterized protein</fullName>
    </submittedName>
</protein>
<feature type="compositionally biased region" description="Polar residues" evidence="1">
    <location>
        <begin position="285"/>
        <end position="296"/>
    </location>
</feature>
<gene>
    <name evidence="2" type="ORF">DYB32_009945</name>
</gene>
<comment type="caution">
    <text evidence="2">The sequence shown here is derived from an EMBL/GenBank/DDBJ whole genome shotgun (WGS) entry which is preliminary data.</text>
</comment>
<dbReference type="EMBL" id="QUSY01002535">
    <property type="protein sequence ID" value="RHY20862.1"/>
    <property type="molecule type" value="Genomic_DNA"/>
</dbReference>
<evidence type="ECO:0000256" key="1">
    <source>
        <dbReference type="SAM" id="MobiDB-lite"/>
    </source>
</evidence>
<feature type="region of interest" description="Disordered" evidence="1">
    <location>
        <begin position="284"/>
        <end position="355"/>
    </location>
</feature>
<proteinExistence type="predicted"/>
<evidence type="ECO:0000313" key="3">
    <source>
        <dbReference type="Proteomes" id="UP000285060"/>
    </source>
</evidence>
<name>A0A3R6VEK0_9STRA</name>
<feature type="compositionally biased region" description="Polar residues" evidence="1">
    <location>
        <begin position="334"/>
        <end position="355"/>
    </location>
</feature>
<reference evidence="2 3" key="1">
    <citation type="submission" date="2018-08" db="EMBL/GenBank/DDBJ databases">
        <title>Aphanomyces genome sequencing and annotation.</title>
        <authorList>
            <person name="Minardi D."/>
            <person name="Oidtmann B."/>
            <person name="Van Der Giezen M."/>
            <person name="Studholme D.J."/>
        </authorList>
    </citation>
    <scope>NUCLEOTIDE SEQUENCE [LARGE SCALE GENOMIC DNA]</scope>
    <source>
        <strain evidence="2 3">NJM0002</strain>
    </source>
</reference>
<accession>A0A3R6VEK0</accession>